<keyword evidence="2" id="KW-1185">Reference proteome</keyword>
<dbReference type="STRING" id="1658174.A0A1J9QEK6"/>
<comment type="caution">
    <text evidence="1">The sequence shown here is derived from an EMBL/GenBank/DDBJ whole genome shotgun (WGS) entry which is preliminary data.</text>
</comment>
<dbReference type="Proteomes" id="UP000242791">
    <property type="component" value="Unassembled WGS sequence"/>
</dbReference>
<name>A0A1J9QEK6_9EURO</name>
<dbReference type="VEuPathDB" id="FungiDB:ACJ73_08701"/>
<sequence>MKEPLEIKQRDLHTKGCIHFSHIRMEAKQVAEAYLMKQCGKGIEPAGFVGMVSTKCPRSRVKVTPEKKTDWKEIMRLLKEYHKVKLSSFSIEVTTYFSLIDLIFSTHRCIS</sequence>
<accession>A0A1J9QEK6</accession>
<dbReference type="EMBL" id="LGTZ01002145">
    <property type="protein sequence ID" value="OJD18627.1"/>
    <property type="molecule type" value="Genomic_DNA"/>
</dbReference>
<proteinExistence type="predicted"/>
<gene>
    <name evidence="1" type="ORF">ACJ73_08701</name>
</gene>
<protein>
    <submittedName>
        <fullName evidence="1">Uncharacterized protein</fullName>
    </submittedName>
</protein>
<reference evidence="1 2" key="1">
    <citation type="submission" date="2015-08" db="EMBL/GenBank/DDBJ databases">
        <title>Emmonsia species relationships and genome sequence.</title>
        <authorList>
            <person name="Cuomo C.A."/>
            <person name="Schwartz I.S."/>
            <person name="Kenyon C."/>
            <person name="De Hoog G.S."/>
            <person name="Govender N.P."/>
            <person name="Botha A."/>
            <person name="Moreno L."/>
            <person name="De Vries M."/>
            <person name="Munoz J.F."/>
            <person name="Stielow J.B."/>
        </authorList>
    </citation>
    <scope>NUCLEOTIDE SEQUENCE [LARGE SCALE GENOMIC DNA]</scope>
    <source>
        <strain evidence="1 2">EI222</strain>
    </source>
</reference>
<evidence type="ECO:0000313" key="1">
    <source>
        <dbReference type="EMBL" id="OJD18627.1"/>
    </source>
</evidence>
<dbReference type="AlphaFoldDB" id="A0A1J9QEK6"/>
<evidence type="ECO:0000313" key="2">
    <source>
        <dbReference type="Proteomes" id="UP000242791"/>
    </source>
</evidence>
<organism evidence="1 2">
    <name type="scientific">Blastomyces percursus</name>
    <dbReference type="NCBI Taxonomy" id="1658174"/>
    <lineage>
        <taxon>Eukaryota</taxon>
        <taxon>Fungi</taxon>
        <taxon>Dikarya</taxon>
        <taxon>Ascomycota</taxon>
        <taxon>Pezizomycotina</taxon>
        <taxon>Eurotiomycetes</taxon>
        <taxon>Eurotiomycetidae</taxon>
        <taxon>Onygenales</taxon>
        <taxon>Ajellomycetaceae</taxon>
        <taxon>Blastomyces</taxon>
    </lineage>
</organism>
<dbReference type="OrthoDB" id="4190245at2759"/>